<feature type="domain" description="Tyr recombinase" evidence="2">
    <location>
        <begin position="132"/>
        <end position="319"/>
    </location>
</feature>
<dbReference type="GO" id="GO:0006310">
    <property type="term" value="P:DNA recombination"/>
    <property type="evidence" value="ECO:0007669"/>
    <property type="project" value="UniProtKB-KW"/>
</dbReference>
<dbReference type="EMBL" id="JBHSQH010000001">
    <property type="protein sequence ID" value="MFC5970027.1"/>
    <property type="molecule type" value="Genomic_DNA"/>
</dbReference>
<comment type="caution">
    <text evidence="3">The sequence shown here is derived from an EMBL/GenBank/DDBJ whole genome shotgun (WGS) entry which is preliminary data.</text>
</comment>
<evidence type="ECO:0000313" key="4">
    <source>
        <dbReference type="Proteomes" id="UP001596099"/>
    </source>
</evidence>
<keyword evidence="1" id="KW-0233">DNA recombination</keyword>
<dbReference type="PANTHER" id="PTHR30349">
    <property type="entry name" value="PHAGE INTEGRASE-RELATED"/>
    <property type="match status" value="1"/>
</dbReference>
<protein>
    <submittedName>
        <fullName evidence="3">Tyrosine-type recombinase/integrase</fullName>
    </submittedName>
</protein>
<gene>
    <name evidence="3" type="ORF">ACFPYI_01665</name>
</gene>
<dbReference type="InterPro" id="IPR050090">
    <property type="entry name" value="Tyrosine_recombinase_XerCD"/>
</dbReference>
<dbReference type="CDD" id="cd00397">
    <property type="entry name" value="DNA_BRE_C"/>
    <property type="match status" value="1"/>
</dbReference>
<dbReference type="AlphaFoldDB" id="A0ABD5RHL8"/>
<dbReference type="Pfam" id="PF00589">
    <property type="entry name" value="Phage_integrase"/>
    <property type="match status" value="1"/>
</dbReference>
<sequence length="423" mass="47553">MVDADDVQGYQRKYDNQMEKLEAADIDDADRDAIGRWVVHLRTNDSDVDSLGTVVGHLNRMRLAAERAGGPVTGFESVEDVNAFKLRLEDHHGLSEGTIRNYMKALRKFCQWRDVDWADDVTVGPSPERKHDPDEELTPEDVDALLDACSNARDRAMLALLDDTGLRIGAILSFQMCHVNFEQRRSTLTINEEANVKGDDGPKALTWSRAYVANWLAEHPRPDIPSAALIHKTSHYDDSEDGALTQQYAASRITDIAERAGLSGERVHAHLFRGSAISRWIRDQQSEQVIKHRVGWGKDSREFETYSRVTDEELNDVVFNHYDIGEDDDSATPRHRLSQCPSCKDPLRGSETFCPSCAHALTDEVALEVDDIEDDTFESASNADEERPVESFAEFRERFDSSAAFRREVMEGTAHGEPASSED</sequence>
<dbReference type="InterPro" id="IPR011010">
    <property type="entry name" value="DNA_brk_join_enz"/>
</dbReference>
<accession>A0ABD5RHL8</accession>
<keyword evidence="4" id="KW-1185">Reference proteome</keyword>
<dbReference type="InterPro" id="IPR013762">
    <property type="entry name" value="Integrase-like_cat_sf"/>
</dbReference>
<dbReference type="SUPFAM" id="SSF56349">
    <property type="entry name" value="DNA breaking-rejoining enzymes"/>
    <property type="match status" value="1"/>
</dbReference>
<dbReference type="InterPro" id="IPR002104">
    <property type="entry name" value="Integrase_catalytic"/>
</dbReference>
<name>A0ABD5RHL8_9EURY</name>
<reference evidence="3 4" key="1">
    <citation type="journal article" date="2019" name="Int. J. Syst. Evol. Microbiol.">
        <title>The Global Catalogue of Microorganisms (GCM) 10K type strain sequencing project: providing services to taxonomists for standard genome sequencing and annotation.</title>
        <authorList>
            <consortium name="The Broad Institute Genomics Platform"/>
            <consortium name="The Broad Institute Genome Sequencing Center for Infectious Disease"/>
            <person name="Wu L."/>
            <person name="Ma J."/>
        </authorList>
    </citation>
    <scope>NUCLEOTIDE SEQUENCE [LARGE SCALE GENOMIC DNA]</scope>
    <source>
        <strain evidence="3 4">CGMCC 1.12543</strain>
    </source>
</reference>
<evidence type="ECO:0000256" key="1">
    <source>
        <dbReference type="ARBA" id="ARBA00023172"/>
    </source>
</evidence>
<proteinExistence type="predicted"/>
<dbReference type="Gene3D" id="1.10.443.10">
    <property type="entry name" value="Intergrase catalytic core"/>
    <property type="match status" value="1"/>
</dbReference>
<evidence type="ECO:0000313" key="3">
    <source>
        <dbReference type="EMBL" id="MFC5970027.1"/>
    </source>
</evidence>
<dbReference type="PANTHER" id="PTHR30349:SF87">
    <property type="entry name" value="TRANSPOSASE A"/>
    <property type="match status" value="1"/>
</dbReference>
<evidence type="ECO:0000259" key="2">
    <source>
        <dbReference type="PROSITE" id="PS51898"/>
    </source>
</evidence>
<dbReference type="Proteomes" id="UP001596099">
    <property type="component" value="Unassembled WGS sequence"/>
</dbReference>
<dbReference type="PROSITE" id="PS51898">
    <property type="entry name" value="TYR_RECOMBINASE"/>
    <property type="match status" value="1"/>
</dbReference>
<organism evidence="3 4">
    <name type="scientific">Halomarina salina</name>
    <dbReference type="NCBI Taxonomy" id="1872699"/>
    <lineage>
        <taxon>Archaea</taxon>
        <taxon>Methanobacteriati</taxon>
        <taxon>Methanobacteriota</taxon>
        <taxon>Stenosarchaea group</taxon>
        <taxon>Halobacteria</taxon>
        <taxon>Halobacteriales</taxon>
        <taxon>Natronomonadaceae</taxon>
        <taxon>Halomarina</taxon>
    </lineage>
</organism>